<accession>A0A075MLH9</accession>
<dbReference type="Pfam" id="PF10539">
    <property type="entry name" value="Dev_Cell_Death"/>
    <property type="match status" value="1"/>
</dbReference>
<dbReference type="InterPro" id="IPR013989">
    <property type="entry name" value="Dev_and_cell_death_domain"/>
</dbReference>
<dbReference type="SUPFAM" id="SSF53335">
    <property type="entry name" value="S-adenosyl-L-methionine-dependent methyltransferases"/>
    <property type="match status" value="2"/>
</dbReference>
<keyword evidence="2" id="KW-0808">Transferase</keyword>
<feature type="domain" description="DCD" evidence="4">
    <location>
        <begin position="10"/>
        <end position="134"/>
    </location>
</feature>
<gene>
    <name evidence="5" type="ORF">NTE_00039</name>
</gene>
<dbReference type="REBASE" id="90021">
    <property type="entry name" value="M.NevSR1ORF39P"/>
</dbReference>
<name>A0A075MLH9_9ARCH</name>
<dbReference type="eggNOG" id="arCOG00129">
    <property type="taxonomic scope" value="Archaea"/>
</dbReference>
<evidence type="ECO:0000256" key="1">
    <source>
        <dbReference type="ARBA" id="ARBA00022603"/>
    </source>
</evidence>
<dbReference type="GO" id="GO:0032259">
    <property type="term" value="P:methylation"/>
    <property type="evidence" value="ECO:0007669"/>
    <property type="project" value="UniProtKB-KW"/>
</dbReference>
<feature type="region of interest" description="Disordered" evidence="3">
    <location>
        <begin position="372"/>
        <end position="397"/>
    </location>
</feature>
<reference evidence="5 6" key="1">
    <citation type="journal article" date="2014" name="PLoS ONE">
        <title>Genome Sequence of Candidatus Nitrososphaera evergladensis from Group I.1b Enriched from Everglades Soil Reveals Novel Genomic Features of the Ammonia-Oxidizing Archaea.</title>
        <authorList>
            <person name="Zhalnina K.V."/>
            <person name="Dias R."/>
            <person name="Leonard M.T."/>
            <person name="Dorr de Quadros P."/>
            <person name="Camargo F.A."/>
            <person name="Drew J.C."/>
            <person name="Farmerie W.G."/>
            <person name="Daroub S.H."/>
            <person name="Triplett E.W."/>
        </authorList>
    </citation>
    <scope>NUCLEOTIDE SEQUENCE [LARGE SCALE GENOMIC DNA]</scope>
    <source>
        <strain evidence="5 6">SR1</strain>
    </source>
</reference>
<protein>
    <submittedName>
        <fullName evidence="5">DNA methylase/Development and cell death domain</fullName>
    </submittedName>
</protein>
<evidence type="ECO:0000313" key="6">
    <source>
        <dbReference type="Proteomes" id="UP000028194"/>
    </source>
</evidence>
<dbReference type="RefSeq" id="WP_148699189.1">
    <property type="nucleotide sequence ID" value="NZ_CP007174.1"/>
</dbReference>
<dbReference type="KEGG" id="nev:NTE_00039"/>
<dbReference type="STRING" id="1459636.NTE_00039"/>
<dbReference type="GO" id="GO:0003677">
    <property type="term" value="F:DNA binding"/>
    <property type="evidence" value="ECO:0007669"/>
    <property type="project" value="InterPro"/>
</dbReference>
<keyword evidence="1 5" id="KW-0489">Methyltransferase</keyword>
<dbReference type="PANTHER" id="PTHR46444:SF9">
    <property type="entry name" value="DCD (DEVELOPMENT AND CELL DEATH) DOMAIN PROTEIN"/>
    <property type="match status" value="1"/>
</dbReference>
<dbReference type="InterPro" id="IPR029063">
    <property type="entry name" value="SAM-dependent_MTases_sf"/>
</dbReference>
<dbReference type="SMART" id="SM00767">
    <property type="entry name" value="DCD"/>
    <property type="match status" value="1"/>
</dbReference>
<evidence type="ECO:0000256" key="3">
    <source>
        <dbReference type="SAM" id="MobiDB-lite"/>
    </source>
</evidence>
<evidence type="ECO:0000256" key="2">
    <source>
        <dbReference type="ARBA" id="ARBA00022679"/>
    </source>
</evidence>
<dbReference type="Gene3D" id="3.40.50.150">
    <property type="entry name" value="Vaccinia Virus protein VP39"/>
    <property type="match status" value="2"/>
</dbReference>
<dbReference type="CDD" id="cd02440">
    <property type="entry name" value="AdoMet_MTases"/>
    <property type="match status" value="1"/>
</dbReference>
<sequence>MVSSAAVAAAGRQGRIFACTSKTEKECLDRMLFATGRLYGEGVLAIKKGDPLFLLNLDTDVLYGTFAADSDGKKDIEPEAWAGRYPYQVRVSQQNGKAAHSIKGAKKILSQMGLGWRDALSPAAAEALSNYLENPNGKIASFEKDEEDEKPRLESTTLWDYPRQSYGKTPKGSNKYAGVTPAFAIYNMVKRYTEPGDLVLDPMAGSGTTLDVCREEGRRCRAFDISPVRPDIVQNDARKIPLADESVDMVFIDSPYGDNIDYNDQPGNIGKISAETDEFYDELEKVMAECRRVMKPGKAIGWVIGDQWVHKKFTPVGFKVYERLCKHFETVDIICLARRGQTSNTGVWHNRALRFNFYLRGFKYLFIMRKPDGNSASPAGKKEKKKKVSWTQYTRKK</sequence>
<feature type="compositionally biased region" description="Basic residues" evidence="3">
    <location>
        <begin position="382"/>
        <end position="397"/>
    </location>
</feature>
<dbReference type="Proteomes" id="UP000028194">
    <property type="component" value="Chromosome"/>
</dbReference>
<dbReference type="AlphaFoldDB" id="A0A075MLH9"/>
<evidence type="ECO:0000259" key="4">
    <source>
        <dbReference type="PROSITE" id="PS51222"/>
    </source>
</evidence>
<proteinExistence type="predicted"/>
<dbReference type="EMBL" id="CP007174">
    <property type="protein sequence ID" value="AIF82123.1"/>
    <property type="molecule type" value="Genomic_DNA"/>
</dbReference>
<dbReference type="OrthoDB" id="38200at2157"/>
<organism evidence="5 6">
    <name type="scientific">Candidatus Nitrososphaera evergladensis SR1</name>
    <dbReference type="NCBI Taxonomy" id="1459636"/>
    <lineage>
        <taxon>Archaea</taxon>
        <taxon>Nitrososphaerota</taxon>
        <taxon>Nitrososphaeria</taxon>
        <taxon>Nitrososphaerales</taxon>
        <taxon>Nitrososphaeraceae</taxon>
        <taxon>Nitrososphaera</taxon>
    </lineage>
</organism>
<evidence type="ECO:0000313" key="5">
    <source>
        <dbReference type="EMBL" id="AIF82123.1"/>
    </source>
</evidence>
<dbReference type="Pfam" id="PF01555">
    <property type="entry name" value="N6_N4_Mtase"/>
    <property type="match status" value="2"/>
</dbReference>
<dbReference type="InterPro" id="IPR002941">
    <property type="entry name" value="DNA_methylase_N4/N6"/>
</dbReference>
<dbReference type="HOGENOM" id="CLU_722831_0_0_2"/>
<dbReference type="PANTHER" id="PTHR46444">
    <property type="entry name" value="DCD (DEVELOPMENT AND CELL DEATH) DOMAIN PROTEIN-RELATED"/>
    <property type="match status" value="1"/>
</dbReference>
<dbReference type="GO" id="GO:0008170">
    <property type="term" value="F:N-methyltransferase activity"/>
    <property type="evidence" value="ECO:0007669"/>
    <property type="project" value="InterPro"/>
</dbReference>
<dbReference type="GeneID" id="41595991"/>
<dbReference type="PROSITE" id="PS51222">
    <property type="entry name" value="DCD"/>
    <property type="match status" value="1"/>
</dbReference>
<keyword evidence="6" id="KW-1185">Reference proteome</keyword>